<dbReference type="KEGG" id="acis:CBP35_09440"/>
<evidence type="ECO:0000313" key="3">
    <source>
        <dbReference type="Proteomes" id="UP000194440"/>
    </source>
</evidence>
<dbReference type="AlphaFoldDB" id="A0A240UDF4"/>
<evidence type="ECO:0008006" key="4">
    <source>
        <dbReference type="Google" id="ProtNLM"/>
    </source>
</evidence>
<feature type="transmembrane region" description="Helical" evidence="1">
    <location>
        <begin position="58"/>
        <end position="80"/>
    </location>
</feature>
<dbReference type="InterPro" id="IPR019670">
    <property type="entry name" value="DUF2523"/>
</dbReference>
<sequence>MKIGTWLLSLVQPFIAKILLALGFSVVTITGFEAAIGQVKSQLVGSVNALPVDMLNVFLLAGGGKGIGIILAAVAVKVMLWQISSATKILGANPQ</sequence>
<reference evidence="2" key="1">
    <citation type="submission" date="2017-05" db="EMBL/GenBank/DDBJ databases">
        <title>Polyphasic characterization of four soil-derived phenanthrene-degrading Acidovorax strains and proposal of Acidovorax phenanthrenivorans sp. nov.</title>
        <authorList>
            <person name="Singleton D."/>
            <person name="Lee J."/>
            <person name="Dickey A.N."/>
            <person name="Stroud A."/>
            <person name="Scholl E.H."/>
            <person name="Wright F.A."/>
            <person name="Aitken M.D."/>
        </authorList>
    </citation>
    <scope>NUCLEOTIDE SEQUENCE</scope>
    <source>
        <strain evidence="2">P4</strain>
    </source>
</reference>
<gene>
    <name evidence="2" type="ORF">CBP36_09490</name>
</gene>
<keyword evidence="1" id="KW-1133">Transmembrane helix</keyword>
<keyword evidence="1" id="KW-0472">Membrane</keyword>
<organism evidence="2 3">
    <name type="scientific">Acidovorax carolinensis</name>
    <dbReference type="NCBI Taxonomy" id="553814"/>
    <lineage>
        <taxon>Bacteria</taxon>
        <taxon>Pseudomonadati</taxon>
        <taxon>Pseudomonadota</taxon>
        <taxon>Betaproteobacteria</taxon>
        <taxon>Burkholderiales</taxon>
        <taxon>Comamonadaceae</taxon>
        <taxon>Acidovorax</taxon>
    </lineage>
</organism>
<dbReference type="RefSeq" id="WP_086927236.1">
    <property type="nucleotide sequence ID" value="NZ_CP021362.1"/>
</dbReference>
<evidence type="ECO:0000313" key="2">
    <source>
        <dbReference type="EMBL" id="ART59050.1"/>
    </source>
</evidence>
<accession>A0A240UDF4</accession>
<keyword evidence="3" id="KW-1185">Reference proteome</keyword>
<dbReference type="Proteomes" id="UP000194440">
    <property type="component" value="Chromosome"/>
</dbReference>
<proteinExistence type="predicted"/>
<name>A0A240UDF4_9BURK</name>
<keyword evidence="1" id="KW-0812">Transmembrane</keyword>
<dbReference type="Pfam" id="PF10734">
    <property type="entry name" value="DUF2523"/>
    <property type="match status" value="1"/>
</dbReference>
<dbReference type="OrthoDB" id="8817202at2"/>
<dbReference type="KEGG" id="acip:CBP36_09490"/>
<evidence type="ECO:0000256" key="1">
    <source>
        <dbReference type="SAM" id="Phobius"/>
    </source>
</evidence>
<protein>
    <recommendedName>
        <fullName evidence="4">Cobalt ABC transporter permease</fullName>
    </recommendedName>
</protein>
<dbReference type="EMBL" id="CP021366">
    <property type="protein sequence ID" value="ART59050.1"/>
    <property type="molecule type" value="Genomic_DNA"/>
</dbReference>